<evidence type="ECO:0000259" key="6">
    <source>
        <dbReference type="Pfam" id="PF00425"/>
    </source>
</evidence>
<protein>
    <recommendedName>
        <fullName evidence="3">isochorismate synthase</fullName>
        <ecNumber evidence="3">5.4.4.2</ecNumber>
    </recommendedName>
    <alternativeName>
        <fullName evidence="5">Isochorismate mutase</fullName>
    </alternativeName>
</protein>
<evidence type="ECO:0000256" key="3">
    <source>
        <dbReference type="ARBA" id="ARBA00012824"/>
    </source>
</evidence>
<dbReference type="Gene3D" id="3.60.120.10">
    <property type="entry name" value="Anthranilate synthase"/>
    <property type="match status" value="1"/>
</dbReference>
<evidence type="ECO:0000256" key="4">
    <source>
        <dbReference type="ARBA" id="ARBA00023235"/>
    </source>
</evidence>
<feature type="domain" description="Chorismate-utilising enzyme C-terminal" evidence="6">
    <location>
        <begin position="124"/>
        <end position="386"/>
    </location>
</feature>
<dbReference type="InterPro" id="IPR005801">
    <property type="entry name" value="ADC_synthase"/>
</dbReference>
<dbReference type="NCBIfam" id="TIGR00543">
    <property type="entry name" value="isochor_syn"/>
    <property type="match status" value="1"/>
</dbReference>
<dbReference type="PANTHER" id="PTHR42839">
    <property type="entry name" value="ISOCHORISMATE SYNTHASE ENTC"/>
    <property type="match status" value="1"/>
</dbReference>
<sequence>MLDQNVITETKAEHLLHEYQPGAFFLASPHRVLLAKGICEIVPEADGQNQIETLSGRIAETLRQAKQSGQSRPLVVGAVPFDQVKAARLVVPEEVRWSGPLQFDHEEKEQQAGHTYHIKPVPEPEDYKNGVEQGLTRIADGTLSKIVLSRSLHLTSPEPIQTDELLRHLAQHNTHGYTFAADVSSQEETSPRRTLLGASPELLVSRMGTQVVSNPLAGSRPRSNDPVEDQRRAAELLSSAKDLHEHAVVADAVAAALRPFCRTLEVPEKPSLIKTETMWHLSSVIKGELSDPSVTALELAAAPPPPPPAVCGTPTDLAREAILSIEPFDRGFFTGMVGWCDDAGDGEWIVTIRCAEAEERSLRLYAGAGVVAGSKPEDELQETSAKFRTMLRAMGVDHI</sequence>
<dbReference type="Pfam" id="PF00425">
    <property type="entry name" value="Chorismate_bind"/>
    <property type="match status" value="1"/>
</dbReference>
<comment type="catalytic activity">
    <reaction evidence="1">
        <text>chorismate = isochorismate</text>
        <dbReference type="Rhea" id="RHEA:18985"/>
        <dbReference type="ChEBI" id="CHEBI:29748"/>
        <dbReference type="ChEBI" id="CHEBI:29780"/>
        <dbReference type="EC" id="5.4.4.2"/>
    </reaction>
</comment>
<keyword evidence="4" id="KW-0413">Isomerase</keyword>
<name>G9LQ59_BACIU</name>
<dbReference type="InterPro" id="IPR015890">
    <property type="entry name" value="Chorismate_C"/>
</dbReference>
<comment type="similarity">
    <text evidence="2">Belongs to the isochorismate synthase family.</text>
</comment>
<evidence type="ECO:0000256" key="5">
    <source>
        <dbReference type="ARBA" id="ARBA00041564"/>
    </source>
</evidence>
<dbReference type="EMBL" id="JQ073774">
    <property type="protein sequence ID" value="AEW31030.1"/>
    <property type="molecule type" value="Genomic_DNA"/>
</dbReference>
<dbReference type="InterPro" id="IPR004561">
    <property type="entry name" value="IsoChor_synthase"/>
</dbReference>
<evidence type="ECO:0000256" key="1">
    <source>
        <dbReference type="ARBA" id="ARBA00000799"/>
    </source>
</evidence>
<dbReference type="GO" id="GO:0008909">
    <property type="term" value="F:isochorismate synthase activity"/>
    <property type="evidence" value="ECO:0007669"/>
    <property type="project" value="UniProtKB-EC"/>
</dbReference>
<dbReference type="GO" id="GO:0009697">
    <property type="term" value="P:salicylic acid biosynthetic process"/>
    <property type="evidence" value="ECO:0007669"/>
    <property type="project" value="TreeGrafter"/>
</dbReference>
<organism evidence="7">
    <name type="scientific">Bacillus subtilis subsp. subtilis</name>
    <dbReference type="NCBI Taxonomy" id="135461"/>
    <lineage>
        <taxon>Bacteria</taxon>
        <taxon>Bacillati</taxon>
        <taxon>Bacillota</taxon>
        <taxon>Bacilli</taxon>
        <taxon>Bacillales</taxon>
        <taxon>Bacillaceae</taxon>
        <taxon>Bacillus</taxon>
    </lineage>
</organism>
<evidence type="ECO:0000313" key="7">
    <source>
        <dbReference type="EMBL" id="AEW31030.1"/>
    </source>
</evidence>
<dbReference type="PANTHER" id="PTHR42839:SF2">
    <property type="entry name" value="ISOCHORISMATE SYNTHASE ENTC"/>
    <property type="match status" value="1"/>
</dbReference>
<dbReference type="AlphaFoldDB" id="G9LQ59"/>
<dbReference type="SUPFAM" id="SSF56322">
    <property type="entry name" value="ADC synthase"/>
    <property type="match status" value="1"/>
</dbReference>
<gene>
    <name evidence="7" type="primary">dhbC</name>
</gene>
<proteinExistence type="inferred from homology"/>
<accession>G9LQ59</accession>
<dbReference type="EC" id="5.4.4.2" evidence="3"/>
<evidence type="ECO:0000256" key="2">
    <source>
        <dbReference type="ARBA" id="ARBA00005297"/>
    </source>
</evidence>
<dbReference type="NCBIfam" id="NF005380">
    <property type="entry name" value="PRK06923.1"/>
    <property type="match status" value="1"/>
</dbReference>
<reference evidence="7" key="1">
    <citation type="journal article" date="2012" name="J. Mol. Microbiol. Biotechnol.">
        <title>ESI LC-MS and MS/MS Characterization of Antifungal Cyclic Lipopeptides Produced by Bacillus subtilis XF-1.</title>
        <authorList>
            <person name="Li X.-Y."/>
            <person name="Mao Z.-C."/>
            <person name="Wang Y.-H."/>
            <person name="Wu Y.-X."/>
            <person name="He Y.-Q."/>
            <person name="Long C.-L."/>
        </authorList>
    </citation>
    <scope>NUCLEOTIDE SEQUENCE</scope>
    <source>
        <strain evidence="7">XF-1</strain>
    </source>
</reference>